<dbReference type="PANTHER" id="PTHR28047:SF5">
    <property type="entry name" value="PROTEIN DCG1"/>
    <property type="match status" value="1"/>
</dbReference>
<dbReference type="EMBL" id="QLIX01000008">
    <property type="protein sequence ID" value="RAI58542.1"/>
    <property type="molecule type" value="Genomic_DNA"/>
</dbReference>
<reference evidence="3" key="1">
    <citation type="submission" date="2018-06" db="EMBL/GenBank/DDBJ databases">
        <authorList>
            <person name="Khan S.A."/>
        </authorList>
    </citation>
    <scope>NUCLEOTIDE SEQUENCE [LARGE SCALE GENOMIC DNA]</scope>
    <source>
        <strain evidence="3">DB-1506</strain>
    </source>
</reference>
<dbReference type="AlphaFoldDB" id="A0A327M894"/>
<dbReference type="InterPro" id="IPR053714">
    <property type="entry name" value="Iso_Racemase_Enz_sf"/>
</dbReference>
<dbReference type="Proteomes" id="UP000249065">
    <property type="component" value="Unassembled WGS sequence"/>
</dbReference>
<dbReference type="InterPro" id="IPR052186">
    <property type="entry name" value="Hydantoin_racemase-like"/>
</dbReference>
<dbReference type="Pfam" id="PF01177">
    <property type="entry name" value="Asp_Glu_race"/>
    <property type="match status" value="1"/>
</dbReference>
<organism evidence="2 3">
    <name type="scientific">Roseicella frigidaeris</name>
    <dbReference type="NCBI Taxonomy" id="2230885"/>
    <lineage>
        <taxon>Bacteria</taxon>
        <taxon>Pseudomonadati</taxon>
        <taxon>Pseudomonadota</taxon>
        <taxon>Alphaproteobacteria</taxon>
        <taxon>Acetobacterales</taxon>
        <taxon>Roseomonadaceae</taxon>
        <taxon>Roseicella</taxon>
    </lineage>
</organism>
<evidence type="ECO:0000313" key="3">
    <source>
        <dbReference type="Proteomes" id="UP000249065"/>
    </source>
</evidence>
<sequence>MPAPIRLLVANANTTGAITDLCAAAARAAAAPGTEIVPATPRFGPAVIATRAEGAIAAHGLLALLAEHAGAVDGVLLAVSHDTALEAARQLLPCPVVGMTEAACFAACLLGGRFGLVTMGSVDPYRERIAQHGLAGRLAALRGIALTPQDAVRDPEAVARQMDAAIAEVVAEGADAVVLGGAALAGMGPRLQRAAMVPLLDGIACGVKLLEMLVALRPPKPRTGSYAAPRGRESLGLDPALAALLRDG</sequence>
<dbReference type="GO" id="GO:0047661">
    <property type="term" value="F:amino-acid racemase activity"/>
    <property type="evidence" value="ECO:0007669"/>
    <property type="project" value="InterPro"/>
</dbReference>
<name>A0A327M894_9PROT</name>
<accession>A0A327M894</accession>
<dbReference type="InterPro" id="IPR015942">
    <property type="entry name" value="Asp/Glu/hydantoin_racemase"/>
</dbReference>
<comment type="similarity">
    <text evidence="1">Belongs to the HyuE racemase family.</text>
</comment>
<evidence type="ECO:0000256" key="1">
    <source>
        <dbReference type="ARBA" id="ARBA00038414"/>
    </source>
</evidence>
<comment type="caution">
    <text evidence="2">The sequence shown here is derived from an EMBL/GenBank/DDBJ whole genome shotgun (WGS) entry which is preliminary data.</text>
</comment>
<evidence type="ECO:0000313" key="2">
    <source>
        <dbReference type="EMBL" id="RAI58542.1"/>
    </source>
</evidence>
<dbReference type="PANTHER" id="PTHR28047">
    <property type="entry name" value="PROTEIN DCG1"/>
    <property type="match status" value="1"/>
</dbReference>
<protein>
    <submittedName>
        <fullName evidence="2">Hydantoin racemase</fullName>
    </submittedName>
</protein>
<gene>
    <name evidence="2" type="ORF">DOO78_12660</name>
</gene>
<dbReference type="RefSeq" id="WP_111470158.1">
    <property type="nucleotide sequence ID" value="NZ_QLIX01000008.1"/>
</dbReference>
<keyword evidence="3" id="KW-1185">Reference proteome</keyword>
<proteinExistence type="inferred from homology"/>
<dbReference type="OrthoDB" id="9791723at2"/>
<dbReference type="Gene3D" id="3.40.50.12500">
    <property type="match status" value="1"/>
</dbReference>